<accession>E3MWB7</accession>
<evidence type="ECO:0000313" key="3">
    <source>
        <dbReference type="Proteomes" id="UP000008281"/>
    </source>
</evidence>
<dbReference type="InParanoid" id="E3MWB7"/>
<proteinExistence type="predicted"/>
<dbReference type="STRING" id="31234.E3MWB7"/>
<dbReference type="Gene3D" id="2.60.120.650">
    <property type="entry name" value="Cupin"/>
    <property type="match status" value="1"/>
</dbReference>
<feature type="compositionally biased region" description="Basic and acidic residues" evidence="1">
    <location>
        <begin position="93"/>
        <end position="113"/>
    </location>
</feature>
<gene>
    <name evidence="2" type="ORF">CRE_29085</name>
</gene>
<protein>
    <submittedName>
        <fullName evidence="2">Uncharacterized protein</fullName>
    </submittedName>
</protein>
<dbReference type="EMBL" id="DS268486">
    <property type="protein sequence ID" value="EFP10514.1"/>
    <property type="molecule type" value="Genomic_DNA"/>
</dbReference>
<keyword evidence="3" id="KW-1185">Reference proteome</keyword>
<organism evidence="3">
    <name type="scientific">Caenorhabditis remanei</name>
    <name type="common">Caenorhabditis vulgaris</name>
    <dbReference type="NCBI Taxonomy" id="31234"/>
    <lineage>
        <taxon>Eukaryota</taxon>
        <taxon>Metazoa</taxon>
        <taxon>Ecdysozoa</taxon>
        <taxon>Nematoda</taxon>
        <taxon>Chromadorea</taxon>
        <taxon>Rhabditida</taxon>
        <taxon>Rhabditina</taxon>
        <taxon>Rhabditomorpha</taxon>
        <taxon>Rhabditoidea</taxon>
        <taxon>Rhabditidae</taxon>
        <taxon>Peloderinae</taxon>
        <taxon>Caenorhabditis</taxon>
    </lineage>
</organism>
<evidence type="ECO:0000313" key="2">
    <source>
        <dbReference type="EMBL" id="EFP10514.1"/>
    </source>
</evidence>
<dbReference type="Proteomes" id="UP000008281">
    <property type="component" value="Unassembled WGS sequence"/>
</dbReference>
<dbReference type="HOGENOM" id="CLU_1001990_0_0_1"/>
<dbReference type="eggNOG" id="KOG1246">
    <property type="taxonomic scope" value="Eukaryota"/>
</dbReference>
<feature type="region of interest" description="Disordered" evidence="1">
    <location>
        <begin position="93"/>
        <end position="120"/>
    </location>
</feature>
<sequence length="278" mass="32523">MILTDFKKEERAPRTLLELVNHPQIDEHPCGRDRKGHEKTRVENIIKERMKGINSHYMRRAINLETQFPAQDDYRRCTEYLKKLCTEVVSFEKEKEKDHEEHEEHEEEKHCNTEDEPLPRPPRISLTGPMYHSHNISSIGVLKYAAEWARTRINTVFKKLEELKRPNPDKKLFEEETVFYSDGSPNTEEKDKCRRACPVLIVKDKEQALSPEFEKTVTKAPVTVISGAFKVFDIDTNLYSREEIAKVKKDEKIKVLKQVPQAADQNKSYEGVKKMKAD</sequence>
<name>E3MWB7_CAERE</name>
<evidence type="ECO:0000256" key="1">
    <source>
        <dbReference type="SAM" id="MobiDB-lite"/>
    </source>
</evidence>
<reference evidence="2" key="1">
    <citation type="submission" date="2007-07" db="EMBL/GenBank/DDBJ databases">
        <title>PCAP assembly of the Caenorhabditis remanei genome.</title>
        <authorList>
            <consortium name="The Caenorhabditis remanei Sequencing Consortium"/>
            <person name="Wilson R.K."/>
        </authorList>
    </citation>
    <scope>NUCLEOTIDE SEQUENCE [LARGE SCALE GENOMIC DNA]</scope>
    <source>
        <strain evidence="2">PB4641</strain>
    </source>
</reference>
<dbReference type="AlphaFoldDB" id="E3MWB7"/>